<dbReference type="Pfam" id="PF13182">
    <property type="entry name" value="DUF4007"/>
    <property type="match status" value="1"/>
</dbReference>
<evidence type="ECO:0000259" key="1">
    <source>
        <dbReference type="Pfam" id="PF13182"/>
    </source>
</evidence>
<reference evidence="3" key="1">
    <citation type="journal article" date="2019" name="Int. J. Syst. Evol. Microbiol.">
        <title>The Global Catalogue of Microorganisms (GCM) 10K type strain sequencing project: providing services to taxonomists for standard genome sequencing and annotation.</title>
        <authorList>
            <consortium name="The Broad Institute Genomics Platform"/>
            <consortium name="The Broad Institute Genome Sequencing Center for Infectious Disease"/>
            <person name="Wu L."/>
            <person name="Ma J."/>
        </authorList>
    </citation>
    <scope>NUCLEOTIDE SEQUENCE [LARGE SCALE GENOMIC DNA]</scope>
    <source>
        <strain evidence="3">CCTCC AB 2013263</strain>
    </source>
</reference>
<dbReference type="InterPro" id="IPR025248">
    <property type="entry name" value="DUF4007"/>
</dbReference>
<gene>
    <name evidence="2" type="ORF">ACFOPQ_04515</name>
</gene>
<evidence type="ECO:0000313" key="2">
    <source>
        <dbReference type="EMBL" id="MFC3860027.1"/>
    </source>
</evidence>
<dbReference type="EMBL" id="JBHRZF010000043">
    <property type="protein sequence ID" value="MFC3860027.1"/>
    <property type="molecule type" value="Genomic_DNA"/>
</dbReference>
<proteinExistence type="predicted"/>
<keyword evidence="3" id="KW-1185">Reference proteome</keyword>
<name>A0ABV8A7A6_9DEIO</name>
<dbReference type="RefSeq" id="WP_380076179.1">
    <property type="nucleotide sequence ID" value="NZ_JBHRZF010000043.1"/>
</dbReference>
<sequence length="299" mass="33635">MSSTPPLKLGFSGHETFPFRYGWLRKAIIGAEIDQNYFSQPMALVALGVGKNMVQSIRYWGAATQVLEESGRGQVLPTPSGQLLLSEWDSHFEEIGSLWLVHWWLVNNPAKAAAWYYTFFGYPRRDFTKAELVEQLSDWADRQGAKNKRSTLERDIDCFVRTYLPGKTSKSGVLEESFDCPLVELGLLQQYEDGERYGFVFGPKRSLPTAIFAYALLEFLEKTAGEKQTVPLHDVLYAQGSPGQAFKLDENAVIAEIEAVQELTGGAIEMDDTAGLKQIYLRSAVDKVDVLQHFYRSQA</sequence>
<protein>
    <submittedName>
        <fullName evidence="2">DUF4007 family protein</fullName>
    </submittedName>
</protein>
<accession>A0ABV8A7A6</accession>
<comment type="caution">
    <text evidence="2">The sequence shown here is derived from an EMBL/GenBank/DDBJ whole genome shotgun (WGS) entry which is preliminary data.</text>
</comment>
<organism evidence="2 3">
    <name type="scientific">Deinococcus antarcticus</name>
    <dbReference type="NCBI Taxonomy" id="1298767"/>
    <lineage>
        <taxon>Bacteria</taxon>
        <taxon>Thermotogati</taxon>
        <taxon>Deinococcota</taxon>
        <taxon>Deinococci</taxon>
        <taxon>Deinococcales</taxon>
        <taxon>Deinococcaceae</taxon>
        <taxon>Deinococcus</taxon>
    </lineage>
</organism>
<evidence type="ECO:0000313" key="3">
    <source>
        <dbReference type="Proteomes" id="UP001595748"/>
    </source>
</evidence>
<dbReference type="Proteomes" id="UP001595748">
    <property type="component" value="Unassembled WGS sequence"/>
</dbReference>
<feature type="domain" description="DUF4007" evidence="1">
    <location>
        <begin position="11"/>
        <end position="295"/>
    </location>
</feature>